<evidence type="ECO:0000256" key="1">
    <source>
        <dbReference type="SAM" id="MobiDB-lite"/>
    </source>
</evidence>
<dbReference type="RefSeq" id="WP_247415669.1">
    <property type="nucleotide sequence ID" value="NZ_JALLGW010000001.1"/>
</dbReference>
<organism evidence="2 3">
    <name type="scientific">Halomarina salina</name>
    <dbReference type="NCBI Taxonomy" id="1872699"/>
    <lineage>
        <taxon>Archaea</taxon>
        <taxon>Methanobacteriati</taxon>
        <taxon>Methanobacteriota</taxon>
        <taxon>Stenosarchaea group</taxon>
        <taxon>Halobacteria</taxon>
        <taxon>Halobacteriales</taxon>
        <taxon>Natronomonadaceae</taxon>
        <taxon>Halomarina</taxon>
    </lineage>
</organism>
<accession>A0ABD5RQ32</accession>
<sequence length="120" mass="13790">MSSREPDVSSSIGDSPDDHRIDNDDIRVGIKRNTESNQTTDRIHDDITRDYGEDAVVEVSEDLQSETPDGSRIIVVTWDSHVIPVDDVQTDYVHHDLTCITRRPPQRDGYVAIRYRYDDF</sequence>
<comment type="caution">
    <text evidence="2">The sequence shown here is derived from an EMBL/GenBank/DDBJ whole genome shotgun (WGS) entry which is preliminary data.</text>
</comment>
<feature type="compositionally biased region" description="Basic and acidic residues" evidence="1">
    <location>
        <begin position="16"/>
        <end position="34"/>
    </location>
</feature>
<keyword evidence="3" id="KW-1185">Reference proteome</keyword>
<evidence type="ECO:0000313" key="2">
    <source>
        <dbReference type="EMBL" id="MFC5972404.1"/>
    </source>
</evidence>
<dbReference type="AlphaFoldDB" id="A0ABD5RQ32"/>
<evidence type="ECO:0000313" key="3">
    <source>
        <dbReference type="Proteomes" id="UP001596099"/>
    </source>
</evidence>
<reference evidence="2 3" key="1">
    <citation type="journal article" date="2019" name="Int. J. Syst. Evol. Microbiol.">
        <title>The Global Catalogue of Microorganisms (GCM) 10K type strain sequencing project: providing services to taxonomists for standard genome sequencing and annotation.</title>
        <authorList>
            <consortium name="The Broad Institute Genomics Platform"/>
            <consortium name="The Broad Institute Genome Sequencing Center for Infectious Disease"/>
            <person name="Wu L."/>
            <person name="Ma J."/>
        </authorList>
    </citation>
    <scope>NUCLEOTIDE SEQUENCE [LARGE SCALE GENOMIC DNA]</scope>
    <source>
        <strain evidence="2 3">CGMCC 1.12543</strain>
    </source>
</reference>
<dbReference type="Proteomes" id="UP001596099">
    <property type="component" value="Unassembled WGS sequence"/>
</dbReference>
<dbReference type="EMBL" id="JBHSQH010000001">
    <property type="protein sequence ID" value="MFC5972404.1"/>
    <property type="molecule type" value="Genomic_DNA"/>
</dbReference>
<proteinExistence type="predicted"/>
<gene>
    <name evidence="2" type="ORF">ACFPYI_13770</name>
</gene>
<feature type="region of interest" description="Disordered" evidence="1">
    <location>
        <begin position="1"/>
        <end position="42"/>
    </location>
</feature>
<name>A0ABD5RQ32_9EURY</name>
<protein>
    <submittedName>
        <fullName evidence="2">Uncharacterized protein</fullName>
    </submittedName>
</protein>